<comment type="caution">
    <text evidence="2">The sequence shown here is derived from an EMBL/GenBank/DDBJ whole genome shotgun (WGS) entry which is preliminary data.</text>
</comment>
<keyword evidence="3" id="KW-1185">Reference proteome</keyword>
<feature type="region of interest" description="Disordered" evidence="1">
    <location>
        <begin position="347"/>
        <end position="468"/>
    </location>
</feature>
<sequence length="523" mass="55899">MWDTPMANVAVEYGQWGPVGDISHKAGFFHEVGPTITSPDFFTPPSSNPPSDPFSFLQDLPNMIADKKLHWTQRVALIRHNLHAASRTGDFTFFKTLQAHRLLEGTDHLAALNAVIGDAADQVLASLDNYNSVMAYVHEDAFKNVYESVKTGVREQTGNYDDRRAIYYVDAAQQKEKAEKAIDKMINSAITMINAQPVNCQEEAANVWIWGTTFVADAMEVCLAQIDAIEVCLDDFIRLENAWSVVQSAVGASIGAIKGIFNLMAPCEAPEAQQHRSEATEGTVRSMLRRMSTAMTSGMNSAAPSRRQSVMSVSNSMPPPLQHGSIQTGPPLRGVGWRPSALKHSKGPMELMPTIPPTPAAALLNTNPFDTSFNSNDQNFTVGEDIPPPPTAPPAHFTPASTGPTTSGMQASSGSITQRTYSPATTTNTFSTATTADGSGSPGSTTTSGSGAGAGGKTRPRSSNLQEPRPVFDDMLFMQQDDPLSEDATMSGVGVGGDDGGLGLNNGFFRRLSSAFVAPTAVH</sequence>
<evidence type="ECO:0000313" key="2">
    <source>
        <dbReference type="EMBL" id="KAF4303048.1"/>
    </source>
</evidence>
<feature type="region of interest" description="Disordered" evidence="1">
    <location>
        <begin position="311"/>
        <end position="332"/>
    </location>
</feature>
<evidence type="ECO:0000256" key="1">
    <source>
        <dbReference type="SAM" id="MobiDB-lite"/>
    </source>
</evidence>
<feature type="compositionally biased region" description="Polar residues" evidence="1">
    <location>
        <begin position="369"/>
        <end position="381"/>
    </location>
</feature>
<organism evidence="2 3">
    <name type="scientific">Botryosphaeria dothidea</name>
    <dbReference type="NCBI Taxonomy" id="55169"/>
    <lineage>
        <taxon>Eukaryota</taxon>
        <taxon>Fungi</taxon>
        <taxon>Dikarya</taxon>
        <taxon>Ascomycota</taxon>
        <taxon>Pezizomycotina</taxon>
        <taxon>Dothideomycetes</taxon>
        <taxon>Dothideomycetes incertae sedis</taxon>
        <taxon>Botryosphaeriales</taxon>
        <taxon>Botryosphaeriaceae</taxon>
        <taxon>Botryosphaeria</taxon>
    </lineage>
</organism>
<gene>
    <name evidence="2" type="ORF">GTA08_BOTSDO09088</name>
</gene>
<protein>
    <submittedName>
        <fullName evidence="2">Uncharacterized protein</fullName>
    </submittedName>
</protein>
<name>A0A8H4IPS3_9PEZI</name>
<feature type="compositionally biased region" description="Low complexity" evidence="1">
    <location>
        <begin position="424"/>
        <end position="449"/>
    </location>
</feature>
<proteinExistence type="predicted"/>
<dbReference type="EMBL" id="WWBZ02000062">
    <property type="protein sequence ID" value="KAF4303048.1"/>
    <property type="molecule type" value="Genomic_DNA"/>
</dbReference>
<reference evidence="2" key="1">
    <citation type="submission" date="2020-04" db="EMBL/GenBank/DDBJ databases">
        <title>Genome Assembly and Annotation of Botryosphaeria dothidea sdau 11-99, a Latent Pathogen of Apple Fruit Ring Rot in China.</title>
        <authorList>
            <person name="Yu C."/>
            <person name="Diao Y."/>
            <person name="Lu Q."/>
            <person name="Zhao J."/>
            <person name="Cui S."/>
            <person name="Peng C."/>
            <person name="He B."/>
            <person name="Liu H."/>
        </authorList>
    </citation>
    <scope>NUCLEOTIDE SEQUENCE [LARGE SCALE GENOMIC DNA]</scope>
    <source>
        <strain evidence="2">Sdau11-99</strain>
    </source>
</reference>
<evidence type="ECO:0000313" key="3">
    <source>
        <dbReference type="Proteomes" id="UP000572817"/>
    </source>
</evidence>
<dbReference type="Proteomes" id="UP000572817">
    <property type="component" value="Unassembled WGS sequence"/>
</dbReference>
<feature type="compositionally biased region" description="Polar residues" evidence="1">
    <location>
        <begin position="403"/>
        <end position="423"/>
    </location>
</feature>
<dbReference type="OrthoDB" id="5342588at2759"/>
<accession>A0A8H4IPS3</accession>
<dbReference type="AlphaFoldDB" id="A0A8H4IPS3"/>